<proteinExistence type="predicted"/>
<dbReference type="PANTHER" id="PTHR44755">
    <property type="entry name" value="NATRIURETIC PEPTIDE RECEPTOR 3-RELATED"/>
    <property type="match status" value="1"/>
</dbReference>
<gene>
    <name evidence="6" type="ORF">J437_LFUL009437</name>
</gene>
<evidence type="ECO:0000256" key="4">
    <source>
        <dbReference type="ARBA" id="ARBA00023136"/>
    </source>
</evidence>
<comment type="caution">
    <text evidence="6">The sequence shown here is derived from an EMBL/GenBank/DDBJ whole genome shotgun (WGS) entry which is preliminary data.</text>
</comment>
<reference evidence="6" key="2">
    <citation type="submission" date="2017-10" db="EMBL/GenBank/DDBJ databases">
        <title>Ladona fulva Genome sequencing and assembly.</title>
        <authorList>
            <person name="Murali S."/>
            <person name="Richards S."/>
            <person name="Bandaranaike D."/>
            <person name="Bellair M."/>
            <person name="Blankenburg K."/>
            <person name="Chao H."/>
            <person name="Dinh H."/>
            <person name="Doddapaneni H."/>
            <person name="Dugan-Rocha S."/>
            <person name="Elkadiri S."/>
            <person name="Gnanaolivu R."/>
            <person name="Hernandez B."/>
            <person name="Skinner E."/>
            <person name="Javaid M."/>
            <person name="Lee S."/>
            <person name="Li M."/>
            <person name="Ming W."/>
            <person name="Munidasa M."/>
            <person name="Muniz J."/>
            <person name="Nguyen L."/>
            <person name="Hughes D."/>
            <person name="Osuji N."/>
            <person name="Pu L.-L."/>
            <person name="Puazo M."/>
            <person name="Qu C."/>
            <person name="Quiroz J."/>
            <person name="Raj R."/>
            <person name="Weissenberger G."/>
            <person name="Xin Y."/>
            <person name="Zou X."/>
            <person name="Han Y."/>
            <person name="Worley K."/>
            <person name="Muzny D."/>
            <person name="Gibbs R."/>
        </authorList>
    </citation>
    <scope>NUCLEOTIDE SEQUENCE</scope>
    <source>
        <strain evidence="6">Sampled in the wild</strain>
    </source>
</reference>
<evidence type="ECO:0000313" key="6">
    <source>
        <dbReference type="EMBL" id="KAG8224595.1"/>
    </source>
</evidence>
<name>A0A8K0JZE6_LADFU</name>
<dbReference type="Pfam" id="PF01094">
    <property type="entry name" value="ANF_receptor"/>
    <property type="match status" value="1"/>
</dbReference>
<dbReference type="GO" id="GO:0007165">
    <property type="term" value="P:signal transduction"/>
    <property type="evidence" value="ECO:0007669"/>
    <property type="project" value="TreeGrafter"/>
</dbReference>
<dbReference type="GO" id="GO:0016020">
    <property type="term" value="C:membrane"/>
    <property type="evidence" value="ECO:0007669"/>
    <property type="project" value="UniProtKB-SubCell"/>
</dbReference>
<dbReference type="InterPro" id="IPR028082">
    <property type="entry name" value="Peripla_BP_I"/>
</dbReference>
<keyword evidence="2" id="KW-0812">Transmembrane</keyword>
<dbReference type="EMBL" id="KZ308202">
    <property type="protein sequence ID" value="KAG8224595.1"/>
    <property type="molecule type" value="Genomic_DNA"/>
</dbReference>
<evidence type="ECO:0000259" key="5">
    <source>
        <dbReference type="Pfam" id="PF01094"/>
    </source>
</evidence>
<sequence length="253" mass="27022">MEDKYVGVSVWEGKVRGNSSLELMHVNTGGKGASGSSKTARLTYSSCTANIPHSKLILSKISFVKISLPPNSKTAVSPPPDLFLGPVCEYALAPVARYASAWRLPVVTAGGRADAFRHKAPSYSTLTRIAGPYSGVGNAMRVILAERFGWKRAALLYHNNAREAVSSSTAAPGNSRCHFALGAVYEAMGRVGPHQSFDEARVKREELRALLLSVSLSARSKCPTVCATAMFALCDCTVDLHESAAPIVLEKLV</sequence>
<dbReference type="SUPFAM" id="SSF53822">
    <property type="entry name" value="Periplasmic binding protein-like I"/>
    <property type="match status" value="1"/>
</dbReference>
<evidence type="ECO:0000313" key="7">
    <source>
        <dbReference type="Proteomes" id="UP000792457"/>
    </source>
</evidence>
<dbReference type="PANTHER" id="PTHR44755:SF11">
    <property type="entry name" value="ATRIAL NATRIURETIC PEPTIDE RECEPTOR 3 ISOFORM X1"/>
    <property type="match status" value="1"/>
</dbReference>
<keyword evidence="4" id="KW-0472">Membrane</keyword>
<evidence type="ECO:0000256" key="2">
    <source>
        <dbReference type="ARBA" id="ARBA00022692"/>
    </source>
</evidence>
<evidence type="ECO:0000256" key="1">
    <source>
        <dbReference type="ARBA" id="ARBA00004370"/>
    </source>
</evidence>
<keyword evidence="7" id="KW-1185">Reference proteome</keyword>
<evidence type="ECO:0000256" key="3">
    <source>
        <dbReference type="ARBA" id="ARBA00022989"/>
    </source>
</evidence>
<dbReference type="InterPro" id="IPR001828">
    <property type="entry name" value="ANF_lig-bd_rcpt"/>
</dbReference>
<accession>A0A8K0JZE6</accession>
<keyword evidence="3" id="KW-1133">Transmembrane helix</keyword>
<dbReference type="AlphaFoldDB" id="A0A8K0JZE6"/>
<organism evidence="6 7">
    <name type="scientific">Ladona fulva</name>
    <name type="common">Scarce chaser dragonfly</name>
    <name type="synonym">Libellula fulva</name>
    <dbReference type="NCBI Taxonomy" id="123851"/>
    <lineage>
        <taxon>Eukaryota</taxon>
        <taxon>Metazoa</taxon>
        <taxon>Ecdysozoa</taxon>
        <taxon>Arthropoda</taxon>
        <taxon>Hexapoda</taxon>
        <taxon>Insecta</taxon>
        <taxon>Pterygota</taxon>
        <taxon>Palaeoptera</taxon>
        <taxon>Odonata</taxon>
        <taxon>Epiprocta</taxon>
        <taxon>Anisoptera</taxon>
        <taxon>Libelluloidea</taxon>
        <taxon>Libellulidae</taxon>
        <taxon>Ladona</taxon>
    </lineage>
</organism>
<dbReference type="Gene3D" id="3.40.50.2300">
    <property type="match status" value="1"/>
</dbReference>
<dbReference type="Proteomes" id="UP000792457">
    <property type="component" value="Unassembled WGS sequence"/>
</dbReference>
<dbReference type="InterPro" id="IPR052612">
    <property type="entry name" value="ANP_Clearance_Receptor"/>
</dbReference>
<dbReference type="GO" id="GO:0038023">
    <property type="term" value="F:signaling receptor activity"/>
    <property type="evidence" value="ECO:0007669"/>
    <property type="project" value="TreeGrafter"/>
</dbReference>
<comment type="subcellular location">
    <subcellularLocation>
        <location evidence="1">Membrane</location>
    </subcellularLocation>
</comment>
<reference evidence="6" key="1">
    <citation type="submission" date="2013-04" db="EMBL/GenBank/DDBJ databases">
        <authorList>
            <person name="Qu J."/>
            <person name="Murali S.C."/>
            <person name="Bandaranaike D."/>
            <person name="Bellair M."/>
            <person name="Blankenburg K."/>
            <person name="Chao H."/>
            <person name="Dinh H."/>
            <person name="Doddapaneni H."/>
            <person name="Downs B."/>
            <person name="Dugan-Rocha S."/>
            <person name="Elkadiri S."/>
            <person name="Gnanaolivu R.D."/>
            <person name="Hernandez B."/>
            <person name="Javaid M."/>
            <person name="Jayaseelan J.C."/>
            <person name="Lee S."/>
            <person name="Li M."/>
            <person name="Ming W."/>
            <person name="Munidasa M."/>
            <person name="Muniz J."/>
            <person name="Nguyen L."/>
            <person name="Ongeri F."/>
            <person name="Osuji N."/>
            <person name="Pu L.-L."/>
            <person name="Puazo M."/>
            <person name="Qu C."/>
            <person name="Quiroz J."/>
            <person name="Raj R."/>
            <person name="Weissenberger G."/>
            <person name="Xin Y."/>
            <person name="Zou X."/>
            <person name="Han Y."/>
            <person name="Richards S."/>
            <person name="Worley K."/>
            <person name="Muzny D."/>
            <person name="Gibbs R."/>
        </authorList>
    </citation>
    <scope>NUCLEOTIDE SEQUENCE</scope>
    <source>
        <strain evidence="6">Sampled in the wild</strain>
    </source>
</reference>
<feature type="domain" description="Receptor ligand binding region" evidence="5">
    <location>
        <begin position="80"/>
        <end position="198"/>
    </location>
</feature>
<dbReference type="GO" id="GO:0017046">
    <property type="term" value="F:peptide hormone binding"/>
    <property type="evidence" value="ECO:0007669"/>
    <property type="project" value="TreeGrafter"/>
</dbReference>
<dbReference type="OrthoDB" id="302535at2759"/>
<protein>
    <recommendedName>
        <fullName evidence="5">Receptor ligand binding region domain-containing protein</fullName>
    </recommendedName>
</protein>